<name>A0A364JTH5_9HYPH</name>
<dbReference type="EMBL" id="QLMK01000011">
    <property type="protein sequence ID" value="RAK27088.1"/>
    <property type="molecule type" value="Genomic_DNA"/>
</dbReference>
<keyword evidence="2" id="KW-1185">Reference proteome</keyword>
<sequence>MPLDIAKFLAKWRTLTETEKWAFIAKLDQKEATQ</sequence>
<proteinExistence type="predicted"/>
<dbReference type="Proteomes" id="UP000249453">
    <property type="component" value="Unassembled WGS sequence"/>
</dbReference>
<comment type="caution">
    <text evidence="1">The sequence shown here is derived from an EMBL/GenBank/DDBJ whole genome shotgun (WGS) entry which is preliminary data.</text>
</comment>
<dbReference type="AlphaFoldDB" id="A0A364JTH5"/>
<accession>A0A364JTH5</accession>
<organism evidence="1 2">
    <name type="scientific">Falsochrobactrum ovis</name>
    <dbReference type="NCBI Taxonomy" id="1293442"/>
    <lineage>
        <taxon>Bacteria</taxon>
        <taxon>Pseudomonadati</taxon>
        <taxon>Pseudomonadota</taxon>
        <taxon>Alphaproteobacteria</taxon>
        <taxon>Hyphomicrobiales</taxon>
        <taxon>Brucellaceae</taxon>
        <taxon>Falsochrobactrum</taxon>
    </lineage>
</organism>
<evidence type="ECO:0000313" key="1">
    <source>
        <dbReference type="EMBL" id="RAK27088.1"/>
    </source>
</evidence>
<reference evidence="1 2" key="1">
    <citation type="submission" date="2018-06" db="EMBL/GenBank/DDBJ databases">
        <title>Genomic Encyclopedia of Type Strains, Phase IV (KMG-IV): sequencing the most valuable type-strain genomes for metagenomic binning, comparative biology and taxonomic classification.</title>
        <authorList>
            <person name="Goeker M."/>
        </authorList>
    </citation>
    <scope>NUCLEOTIDE SEQUENCE [LARGE SCALE GENOMIC DNA]</scope>
    <source>
        <strain evidence="1 2">DSM 26720</strain>
    </source>
</reference>
<protein>
    <submittedName>
        <fullName evidence="1">Uncharacterized protein</fullName>
    </submittedName>
</protein>
<gene>
    <name evidence="1" type="ORF">C7374_11182</name>
</gene>
<evidence type="ECO:0000313" key="2">
    <source>
        <dbReference type="Proteomes" id="UP000249453"/>
    </source>
</evidence>